<dbReference type="GO" id="GO:0015385">
    <property type="term" value="F:sodium:proton antiporter activity"/>
    <property type="evidence" value="ECO:0007669"/>
    <property type="project" value="TreeGrafter"/>
</dbReference>
<proteinExistence type="inferred from homology"/>
<dbReference type="PANTHER" id="PTHR34703">
    <property type="entry name" value="ANTIPORTER SUBUNIT MNHG2-RELATED"/>
    <property type="match status" value="1"/>
</dbReference>
<gene>
    <name evidence="3" type="ORF">GCM10011410_12190</name>
</gene>
<feature type="transmembrane region" description="Helical" evidence="2">
    <location>
        <begin position="12"/>
        <end position="35"/>
    </location>
</feature>
<evidence type="ECO:0000313" key="3">
    <source>
        <dbReference type="EMBL" id="GGC61317.1"/>
    </source>
</evidence>
<feature type="transmembrane region" description="Helical" evidence="2">
    <location>
        <begin position="73"/>
        <end position="91"/>
    </location>
</feature>
<keyword evidence="2" id="KW-0472">Membrane</keyword>
<comment type="caution">
    <text evidence="3">The sequence shown here is derived from an EMBL/GenBank/DDBJ whole genome shotgun (WGS) entry which is preliminary data.</text>
</comment>
<protein>
    <submittedName>
        <fullName evidence="3">Cation:proton antiporter</fullName>
    </submittedName>
</protein>
<sequence>MTSSLGVVADIVTVVLVTLGLVFFSVGTVGLLRFPDLRSRVHALTKADNVGLGLIVLGLIVQASSMAVAGKLVLVWLLALIAASTSAVLLASGDGDSDASDGTNG</sequence>
<dbReference type="PANTHER" id="PTHR34703:SF1">
    <property type="entry name" value="ANTIPORTER SUBUNIT MNHG2-RELATED"/>
    <property type="match status" value="1"/>
</dbReference>
<evidence type="ECO:0000313" key="4">
    <source>
        <dbReference type="Proteomes" id="UP000641514"/>
    </source>
</evidence>
<keyword evidence="2" id="KW-0812">Transmembrane</keyword>
<dbReference type="Proteomes" id="UP000641514">
    <property type="component" value="Unassembled WGS sequence"/>
</dbReference>
<keyword evidence="2" id="KW-1133">Transmembrane helix</keyword>
<dbReference type="Pfam" id="PF03334">
    <property type="entry name" value="PhaG_MnhG_YufB"/>
    <property type="match status" value="1"/>
</dbReference>
<dbReference type="EMBL" id="BMJH01000001">
    <property type="protein sequence ID" value="GGC61317.1"/>
    <property type="molecule type" value="Genomic_DNA"/>
</dbReference>
<dbReference type="InterPro" id="IPR005133">
    <property type="entry name" value="PhaG_MnhG_YufB"/>
</dbReference>
<reference evidence="3" key="1">
    <citation type="journal article" date="2014" name="Int. J. Syst. Evol. Microbiol.">
        <title>Complete genome sequence of Corynebacterium casei LMG S-19264T (=DSM 44701T), isolated from a smear-ripened cheese.</title>
        <authorList>
            <consortium name="US DOE Joint Genome Institute (JGI-PGF)"/>
            <person name="Walter F."/>
            <person name="Albersmeier A."/>
            <person name="Kalinowski J."/>
            <person name="Ruckert C."/>
        </authorList>
    </citation>
    <scope>NUCLEOTIDE SEQUENCE</scope>
    <source>
        <strain evidence="3">CGMCC 1.15478</strain>
    </source>
</reference>
<organism evidence="3 4">
    <name type="scientific">Hoyosella rhizosphaerae</name>
    <dbReference type="NCBI Taxonomy" id="1755582"/>
    <lineage>
        <taxon>Bacteria</taxon>
        <taxon>Bacillati</taxon>
        <taxon>Actinomycetota</taxon>
        <taxon>Actinomycetes</taxon>
        <taxon>Mycobacteriales</taxon>
        <taxon>Hoyosellaceae</taxon>
        <taxon>Hoyosella</taxon>
    </lineage>
</organism>
<dbReference type="AlphaFoldDB" id="A0A916U6S5"/>
<name>A0A916U6S5_9ACTN</name>
<evidence type="ECO:0000256" key="1">
    <source>
        <dbReference type="ARBA" id="ARBA00008404"/>
    </source>
</evidence>
<keyword evidence="4" id="KW-1185">Reference proteome</keyword>
<comment type="similarity">
    <text evidence="1">Belongs to the CPA3 antiporters (TC 2.A.63) subunit G family.</text>
</comment>
<reference evidence="3" key="2">
    <citation type="submission" date="2020-09" db="EMBL/GenBank/DDBJ databases">
        <authorList>
            <person name="Sun Q."/>
            <person name="Zhou Y."/>
        </authorList>
    </citation>
    <scope>NUCLEOTIDE SEQUENCE</scope>
    <source>
        <strain evidence="3">CGMCC 1.15478</strain>
    </source>
</reference>
<evidence type="ECO:0000256" key="2">
    <source>
        <dbReference type="SAM" id="Phobius"/>
    </source>
</evidence>
<accession>A0A916U6S5</accession>
<dbReference type="RefSeq" id="WP_229675783.1">
    <property type="nucleotide sequence ID" value="NZ_BMJH01000001.1"/>
</dbReference>